<gene>
    <name evidence="7" type="ORF">HH1059_24680</name>
</gene>
<dbReference type="GO" id="GO:0000976">
    <property type="term" value="F:transcription cis-regulatory region binding"/>
    <property type="evidence" value="ECO:0007669"/>
    <property type="project" value="TreeGrafter"/>
</dbReference>
<organism evidence="7 8">
    <name type="scientific">Halorhodospira halochloris</name>
    <name type="common">Ectothiorhodospira halochloris</name>
    <dbReference type="NCBI Taxonomy" id="1052"/>
    <lineage>
        <taxon>Bacteria</taxon>
        <taxon>Pseudomonadati</taxon>
        <taxon>Pseudomonadota</taxon>
        <taxon>Gammaproteobacteria</taxon>
        <taxon>Chromatiales</taxon>
        <taxon>Ectothiorhodospiraceae</taxon>
        <taxon>Halorhodospira</taxon>
    </lineage>
</organism>
<evidence type="ECO:0000313" key="7">
    <source>
        <dbReference type="EMBL" id="BAU56543.1"/>
    </source>
</evidence>
<evidence type="ECO:0000256" key="2">
    <source>
        <dbReference type="ARBA" id="ARBA00023015"/>
    </source>
</evidence>
<evidence type="ECO:0000256" key="4">
    <source>
        <dbReference type="ARBA" id="ARBA00023163"/>
    </source>
</evidence>
<dbReference type="RefSeq" id="WP_096406541.1">
    <property type="nucleotide sequence ID" value="NZ_AP017372.2"/>
</dbReference>
<dbReference type="PANTHER" id="PTHR30126:SF5">
    <property type="entry name" value="HTH-TYPE TRANSCRIPTIONAL ACTIVATOR CMPR"/>
    <property type="match status" value="1"/>
</dbReference>
<dbReference type="Gene3D" id="1.10.10.10">
    <property type="entry name" value="Winged helix-like DNA-binding domain superfamily/Winged helix DNA-binding domain"/>
    <property type="match status" value="1"/>
</dbReference>
<keyword evidence="4" id="KW-0804">Transcription</keyword>
<dbReference type="Gene3D" id="3.40.190.290">
    <property type="match status" value="1"/>
</dbReference>
<comment type="similarity">
    <text evidence="1">Belongs to the LysR transcriptional regulatory family.</text>
</comment>
<dbReference type="Pfam" id="PF00126">
    <property type="entry name" value="HTH_1"/>
    <property type="match status" value="1"/>
</dbReference>
<feature type="domain" description="HTH lysR-type" evidence="6">
    <location>
        <begin position="3"/>
        <end position="60"/>
    </location>
</feature>
<dbReference type="InterPro" id="IPR005119">
    <property type="entry name" value="LysR_subst-bd"/>
</dbReference>
<evidence type="ECO:0000256" key="3">
    <source>
        <dbReference type="ARBA" id="ARBA00023125"/>
    </source>
</evidence>
<dbReference type="FunFam" id="1.10.10.10:FF:000001">
    <property type="entry name" value="LysR family transcriptional regulator"/>
    <property type="match status" value="1"/>
</dbReference>
<evidence type="ECO:0000256" key="5">
    <source>
        <dbReference type="SAM" id="MobiDB-lite"/>
    </source>
</evidence>
<keyword evidence="3" id="KW-0238">DNA-binding</keyword>
<keyword evidence="8" id="KW-1185">Reference proteome</keyword>
<dbReference type="OrthoDB" id="9771171at2"/>
<dbReference type="Pfam" id="PF03466">
    <property type="entry name" value="LysR_substrate"/>
    <property type="match status" value="1"/>
</dbReference>
<dbReference type="GO" id="GO:0003700">
    <property type="term" value="F:DNA-binding transcription factor activity"/>
    <property type="evidence" value="ECO:0007669"/>
    <property type="project" value="InterPro"/>
</dbReference>
<protein>
    <submittedName>
        <fullName evidence="7">RuBisCO operon transcriptional regulator CbbR</fullName>
    </submittedName>
</protein>
<dbReference type="EMBL" id="AP017372">
    <property type="protein sequence ID" value="BAU56543.1"/>
    <property type="molecule type" value="Genomic_DNA"/>
</dbReference>
<reference evidence="7" key="1">
    <citation type="submission" date="2016-02" db="EMBL/GenBank/DDBJ databases">
        <title>Halorhodospira halochloris DSM-1059 complete genome, version 2.</title>
        <authorList>
            <person name="Tsukatani Y."/>
        </authorList>
    </citation>
    <scope>NUCLEOTIDE SEQUENCE</scope>
    <source>
        <strain evidence="7">DSM 1059</strain>
    </source>
</reference>
<dbReference type="KEGG" id="hhk:HH1059_24680"/>
<dbReference type="Proteomes" id="UP000218890">
    <property type="component" value="Chromosome"/>
</dbReference>
<dbReference type="PRINTS" id="PR00039">
    <property type="entry name" value="HTHLYSR"/>
</dbReference>
<dbReference type="SUPFAM" id="SSF46785">
    <property type="entry name" value="Winged helix' DNA-binding domain"/>
    <property type="match status" value="1"/>
</dbReference>
<evidence type="ECO:0000256" key="1">
    <source>
        <dbReference type="ARBA" id="ARBA00009437"/>
    </source>
</evidence>
<keyword evidence="2" id="KW-0805">Transcription regulation</keyword>
<dbReference type="InterPro" id="IPR036388">
    <property type="entry name" value="WH-like_DNA-bd_sf"/>
</dbReference>
<evidence type="ECO:0000313" key="8">
    <source>
        <dbReference type="Proteomes" id="UP000218890"/>
    </source>
</evidence>
<dbReference type="SUPFAM" id="SSF53850">
    <property type="entry name" value="Periplasmic binding protein-like II"/>
    <property type="match status" value="1"/>
</dbReference>
<proteinExistence type="inferred from homology"/>
<dbReference type="CDD" id="cd08419">
    <property type="entry name" value="PBP2_CbbR_RubisCO_like"/>
    <property type="match status" value="1"/>
</dbReference>
<dbReference type="PROSITE" id="PS50931">
    <property type="entry name" value="HTH_LYSR"/>
    <property type="match status" value="1"/>
</dbReference>
<dbReference type="InterPro" id="IPR000847">
    <property type="entry name" value="LysR_HTH_N"/>
</dbReference>
<sequence length="321" mass="35723">MNITLRQLKVFESVARHLSFTRAAEELYLTQPAVSMQIKQLEQQIGLPLFEQIGKRIYLTEAGNEVRRYAQRIATELIELSDGLEALRGLNSGRLRLTVASTANYFATDLLATFTRRQPGITFQLEVTNREGVIRRIQDNEMDLAVMGKPPEGLDVVAEPFMPNPLVVIASPDHPLASGEQIPLERLQDEIFVLRETGSGTRNTVERFLEQRGLTLRGGLQMSSNEAIKQSVQAGLGLGVVSIHTVALELELGRLSILNVEGFPLERHWYLVHRAGKRLSPAADAFRRFIIEEAHQHWRPPQNNAAVEPPQQSPGLAATGG</sequence>
<dbReference type="InterPro" id="IPR036390">
    <property type="entry name" value="WH_DNA-bd_sf"/>
</dbReference>
<dbReference type="PANTHER" id="PTHR30126">
    <property type="entry name" value="HTH-TYPE TRANSCRIPTIONAL REGULATOR"/>
    <property type="match status" value="1"/>
</dbReference>
<accession>A0A110B4A0</accession>
<name>A0A110B4A0_HALHR</name>
<feature type="region of interest" description="Disordered" evidence="5">
    <location>
        <begin position="299"/>
        <end position="321"/>
    </location>
</feature>
<evidence type="ECO:0000259" key="6">
    <source>
        <dbReference type="PROSITE" id="PS50931"/>
    </source>
</evidence>
<dbReference type="AlphaFoldDB" id="A0A110B4A0"/>